<dbReference type="Proteomes" id="UP000275242">
    <property type="component" value="Segment"/>
</dbReference>
<dbReference type="EMBL" id="MH744415">
    <property type="protein sequence ID" value="AYD87833.1"/>
    <property type="molecule type" value="Genomic_DNA"/>
</dbReference>
<gene>
    <name evidence="1" type="primary">85</name>
    <name evidence="1" type="ORF">SEA_ARCUSANGELUS_85</name>
</gene>
<evidence type="ECO:0000313" key="1">
    <source>
        <dbReference type="EMBL" id="AYD87833.1"/>
    </source>
</evidence>
<organism evidence="1 2">
    <name type="scientific">Mycobacterium phage ArcusAngelus</name>
    <dbReference type="NCBI Taxonomy" id="2315613"/>
    <lineage>
        <taxon>Viruses</taxon>
        <taxon>Duplodnaviria</taxon>
        <taxon>Heunggongvirae</taxon>
        <taxon>Uroviricota</taxon>
        <taxon>Caudoviricetes</taxon>
        <taxon>Gracegardnervirinae</taxon>
        <taxon>Cheoctovirus</taxon>
        <taxon>Cheoctovirus arcusangelus</taxon>
    </lineage>
</organism>
<proteinExistence type="predicted"/>
<protein>
    <submittedName>
        <fullName evidence="1">Uncharacterized protein</fullName>
    </submittedName>
</protein>
<dbReference type="KEGG" id="vg:60326056"/>
<name>A0A386KSZ0_9CAUD</name>
<keyword evidence="2" id="KW-1185">Reference proteome</keyword>
<dbReference type="RefSeq" id="YP_009954563.1">
    <property type="nucleotide sequence ID" value="NC_051633.1"/>
</dbReference>
<dbReference type="GeneID" id="60326056"/>
<evidence type="ECO:0000313" key="2">
    <source>
        <dbReference type="Proteomes" id="UP000275242"/>
    </source>
</evidence>
<sequence>MRPTIGANESLYVQLPSCIDQYGHRFTIPPAQNKAVCTRCGLIREQADHG</sequence>
<reference evidence="1 2" key="1">
    <citation type="submission" date="2018-08" db="EMBL/GenBank/DDBJ databases">
        <authorList>
            <person name="Aguilera M."/>
            <person name="Argaez Licea L."/>
            <person name="Bal P."/>
            <person name="Belles-Elsea T."/>
            <person name="Bennett C."/>
            <person name="Blanton K."/>
            <person name="Britt K."/>
            <person name="Busk T."/>
            <person name="Cash C."/>
            <person name="Dang T."/>
            <person name="Dillard A."/>
            <person name="Eickhoff A."/>
            <person name="Gallardo J."/>
            <person name="Gragg C."/>
            <person name="Gunkel S."/>
            <person name="Gutierrez D."/>
            <person name="Hunt A."/>
            <person name="Kohanek J."/>
            <person name="Lachance B."/>
            <person name="Laqui K."/>
            <person name="Lindsey L."/>
            <person name="Nukala N."/>
            <person name="O'Malley M."/>
            <person name="Pena Z."/>
            <person name="Porras F."/>
            <person name="Quiroz D."/>
            <person name="Riggs C."/>
            <person name="Rollins J."/>
            <person name="Vang M."/>
            <person name="Woliver C."/>
            <person name="Yeh Y."/>
            <person name="Valle-Rivera A."/>
            <person name="Gurney S.M.R."/>
            <person name="Garlena R.A."/>
            <person name="Russell D.A."/>
            <person name="Pope W.H."/>
            <person name="Jacobs-Sera D."/>
            <person name="Hatfull G.F."/>
        </authorList>
    </citation>
    <scope>NUCLEOTIDE SEQUENCE [LARGE SCALE GENOMIC DNA]</scope>
</reference>
<accession>A0A386KSZ0</accession>